<dbReference type="AlphaFoldDB" id="A0A398AW62"/>
<evidence type="ECO:0000256" key="1">
    <source>
        <dbReference type="ARBA" id="ARBA00008525"/>
    </source>
</evidence>
<dbReference type="Pfam" id="PF03691">
    <property type="entry name" value="UPF0167"/>
    <property type="match status" value="1"/>
</dbReference>
<gene>
    <name evidence="2" type="ORF">D1970_20710</name>
</gene>
<proteinExistence type="inferred from homology"/>
<dbReference type="RefSeq" id="WP_119114754.1">
    <property type="nucleotide sequence ID" value="NZ_CBCSEO010000026.1"/>
</dbReference>
<evidence type="ECO:0000313" key="2">
    <source>
        <dbReference type="EMBL" id="RID81852.1"/>
    </source>
</evidence>
<sequence>MSYTLKLEIDLTELNNNQKGKFLSEVIKLIPAQDFQSFRRAVSKKTEVYTAFDTEYDKIINIRKIIKLLDDNMMNLSIYQETEEKKIIISLLDLENIIDEFKVIHQLPYFTYHPNVYESGTISYFKDICEVCNQESSFFNEGCYGESDLEVICVHCIASGKAGKEHNVFFNYQYPISFNDDKKVEELNLRTPSILSWQEISWLEHCNDFCAYIGIVDCEGVSHLESELHSDLTIEASKYNLDYGDFKNALDSNIVGHLFKCLHCGKHRLTTDLP</sequence>
<dbReference type="InterPro" id="IPR005363">
    <property type="entry name" value="UPF0167"/>
</dbReference>
<comment type="similarity">
    <text evidence="1">Belongs to the UPF0167 family.</text>
</comment>
<dbReference type="Proteomes" id="UP000265816">
    <property type="component" value="Unassembled WGS sequence"/>
</dbReference>
<dbReference type="OrthoDB" id="7065534at2"/>
<keyword evidence="3" id="KW-1185">Reference proteome</keyword>
<dbReference type="EMBL" id="QWVT01000047">
    <property type="protein sequence ID" value="RID81852.1"/>
    <property type="molecule type" value="Genomic_DNA"/>
</dbReference>
<comment type="caution">
    <text evidence="2">The sequence shown here is derived from an EMBL/GenBank/DDBJ whole genome shotgun (WGS) entry which is preliminary data.</text>
</comment>
<name>A0A398AW62_9BACI</name>
<evidence type="ECO:0008006" key="4">
    <source>
        <dbReference type="Google" id="ProtNLM"/>
    </source>
</evidence>
<accession>A0A398AW62</accession>
<organism evidence="2 3">
    <name type="scientific">Mesobacillus zeae</name>
    <dbReference type="NCBI Taxonomy" id="1917180"/>
    <lineage>
        <taxon>Bacteria</taxon>
        <taxon>Bacillati</taxon>
        <taxon>Bacillota</taxon>
        <taxon>Bacilli</taxon>
        <taxon>Bacillales</taxon>
        <taxon>Bacillaceae</taxon>
        <taxon>Mesobacillus</taxon>
    </lineage>
</organism>
<reference evidence="2 3" key="1">
    <citation type="submission" date="2018-08" db="EMBL/GenBank/DDBJ databases">
        <title>Bacillus jemisoniae sp. nov., Bacillus chryseoplanitiae sp. nov., Bacillus resnikiae sp. nov., and Bacillus frankliniae sp. nov., isolated from Viking spacecraft and associated surfaces.</title>
        <authorList>
            <person name="Seuylemezian A."/>
            <person name="Vaishampayan P."/>
        </authorList>
    </citation>
    <scope>NUCLEOTIDE SEQUENCE [LARGE SCALE GENOMIC DNA]</scope>
    <source>
        <strain evidence="2 3">JJ-247</strain>
    </source>
</reference>
<evidence type="ECO:0000313" key="3">
    <source>
        <dbReference type="Proteomes" id="UP000265816"/>
    </source>
</evidence>
<protein>
    <recommendedName>
        <fullName evidence="4">CbrC family protein</fullName>
    </recommendedName>
</protein>